<dbReference type="GO" id="GO:0016810">
    <property type="term" value="F:hydrolase activity, acting on carbon-nitrogen (but not peptide) bonds"/>
    <property type="evidence" value="ECO:0007669"/>
    <property type="project" value="InterPro"/>
</dbReference>
<evidence type="ECO:0000256" key="6">
    <source>
        <dbReference type="ARBA" id="ARBA00023026"/>
    </source>
</evidence>
<dbReference type="AlphaFoldDB" id="A0A5N6ZJM9"/>
<dbReference type="PROSITE" id="PS50941">
    <property type="entry name" value="CHIT_BIND_I_2"/>
    <property type="match status" value="1"/>
</dbReference>
<keyword evidence="9" id="KW-1015">Disulfide bond</keyword>
<evidence type="ECO:0000313" key="14">
    <source>
        <dbReference type="Proteomes" id="UP000327118"/>
    </source>
</evidence>
<dbReference type="GO" id="GO:0046872">
    <property type="term" value="F:metal ion binding"/>
    <property type="evidence" value="ECO:0007669"/>
    <property type="project" value="UniProtKB-KW"/>
</dbReference>
<dbReference type="CDD" id="cd10951">
    <property type="entry name" value="CE4_ClCDA_like"/>
    <property type="match status" value="1"/>
</dbReference>
<feature type="compositionally biased region" description="Basic residues" evidence="10">
    <location>
        <begin position="555"/>
        <end position="572"/>
    </location>
</feature>
<keyword evidence="8" id="KW-0170">Cobalt</keyword>
<dbReference type="PANTHER" id="PTHR46471:SF4">
    <property type="entry name" value="CHITIN DEACETYLASE"/>
    <property type="match status" value="1"/>
</dbReference>
<dbReference type="SUPFAM" id="SSF88713">
    <property type="entry name" value="Glycoside hydrolase/deacetylase"/>
    <property type="match status" value="1"/>
</dbReference>
<dbReference type="OrthoDB" id="407355at2759"/>
<reference evidence="14" key="1">
    <citation type="submission" date="2019-04" db="EMBL/GenBank/DDBJ databases">
        <title>Friends and foes A comparative genomics studyof 23 Aspergillus species from section Flavi.</title>
        <authorList>
            <consortium name="DOE Joint Genome Institute"/>
            <person name="Kjaerbolling I."/>
            <person name="Vesth T."/>
            <person name="Frisvad J.C."/>
            <person name="Nybo J.L."/>
            <person name="Theobald S."/>
            <person name="Kildgaard S."/>
            <person name="Isbrandt T."/>
            <person name="Kuo A."/>
            <person name="Sato A."/>
            <person name="Lyhne E.K."/>
            <person name="Kogle M.E."/>
            <person name="Wiebenga A."/>
            <person name="Kun R.S."/>
            <person name="Lubbers R.J."/>
            <person name="Makela M.R."/>
            <person name="Barry K."/>
            <person name="Chovatia M."/>
            <person name="Clum A."/>
            <person name="Daum C."/>
            <person name="Haridas S."/>
            <person name="He G."/>
            <person name="LaButti K."/>
            <person name="Lipzen A."/>
            <person name="Mondo S."/>
            <person name="Riley R."/>
            <person name="Salamov A."/>
            <person name="Simmons B.A."/>
            <person name="Magnuson J.K."/>
            <person name="Henrissat B."/>
            <person name="Mortensen U.H."/>
            <person name="Larsen T.O."/>
            <person name="Devries R.P."/>
            <person name="Grigoriev I.V."/>
            <person name="Machida M."/>
            <person name="Baker S.E."/>
            <person name="Andersen M.R."/>
        </authorList>
    </citation>
    <scope>NUCLEOTIDE SEQUENCE [LARGE SCALE GENOMIC DNA]</scope>
    <source>
        <strain evidence="14">CBS 553.77</strain>
    </source>
</reference>
<keyword evidence="6" id="KW-0843">Virulence</keyword>
<dbReference type="PANTHER" id="PTHR46471">
    <property type="entry name" value="CHITIN DEACETYLASE"/>
    <property type="match status" value="1"/>
</dbReference>
<dbReference type="InterPro" id="IPR011330">
    <property type="entry name" value="Glyco_hydro/deAcase_b/a-brl"/>
</dbReference>
<dbReference type="InterPro" id="IPR011989">
    <property type="entry name" value="ARM-like"/>
</dbReference>
<dbReference type="Gene3D" id="3.20.20.370">
    <property type="entry name" value="Glycoside hydrolase/deacetylase"/>
    <property type="match status" value="1"/>
</dbReference>
<dbReference type="InterPro" id="IPR001002">
    <property type="entry name" value="Chitin-bd_1"/>
</dbReference>
<proteinExistence type="predicted"/>
<keyword evidence="14" id="KW-1185">Reference proteome</keyword>
<dbReference type="InterPro" id="IPR002509">
    <property type="entry name" value="NODB_dom"/>
</dbReference>
<evidence type="ECO:0000259" key="12">
    <source>
        <dbReference type="PROSITE" id="PS51677"/>
    </source>
</evidence>
<dbReference type="GO" id="GO:0008061">
    <property type="term" value="F:chitin binding"/>
    <property type="evidence" value="ECO:0007669"/>
    <property type="project" value="UniProtKB-UniRule"/>
</dbReference>
<keyword evidence="2 9" id="KW-0147">Chitin-binding</keyword>
<evidence type="ECO:0000259" key="11">
    <source>
        <dbReference type="PROSITE" id="PS50941"/>
    </source>
</evidence>
<keyword evidence="5" id="KW-0378">Hydrolase</keyword>
<dbReference type="SUPFAM" id="SSF48371">
    <property type="entry name" value="ARM repeat"/>
    <property type="match status" value="1"/>
</dbReference>
<dbReference type="SUPFAM" id="SSF57016">
    <property type="entry name" value="Plant lectins/antimicrobial peptides"/>
    <property type="match status" value="2"/>
</dbReference>
<dbReference type="EMBL" id="ML739033">
    <property type="protein sequence ID" value="KAE8357009.1"/>
    <property type="molecule type" value="Genomic_DNA"/>
</dbReference>
<dbReference type="CDD" id="cd11618">
    <property type="entry name" value="ChtBD1_1"/>
    <property type="match status" value="1"/>
</dbReference>
<feature type="domain" description="Chitin-binding type-1" evidence="11">
    <location>
        <begin position="513"/>
        <end position="557"/>
    </location>
</feature>
<evidence type="ECO:0000256" key="9">
    <source>
        <dbReference type="PROSITE-ProRule" id="PRU00261"/>
    </source>
</evidence>
<evidence type="ECO:0000256" key="3">
    <source>
        <dbReference type="ARBA" id="ARBA00022723"/>
    </source>
</evidence>
<gene>
    <name evidence="13" type="ORF">BDV28DRAFT_154298</name>
</gene>
<evidence type="ECO:0000256" key="4">
    <source>
        <dbReference type="ARBA" id="ARBA00022729"/>
    </source>
</evidence>
<evidence type="ECO:0000256" key="8">
    <source>
        <dbReference type="ARBA" id="ARBA00023285"/>
    </source>
</evidence>
<feature type="disulfide bond" evidence="9">
    <location>
        <begin position="530"/>
        <end position="544"/>
    </location>
</feature>
<dbReference type="Gene3D" id="1.25.10.10">
    <property type="entry name" value="Leucine-rich Repeat Variant"/>
    <property type="match status" value="1"/>
</dbReference>
<evidence type="ECO:0000256" key="1">
    <source>
        <dbReference type="ARBA" id="ARBA00001941"/>
    </source>
</evidence>
<feature type="disulfide bond" evidence="9">
    <location>
        <begin position="516"/>
        <end position="531"/>
    </location>
</feature>
<keyword evidence="7" id="KW-0119">Carbohydrate metabolism</keyword>
<organism evidence="13 14">
    <name type="scientific">Aspergillus coremiiformis</name>
    <dbReference type="NCBI Taxonomy" id="138285"/>
    <lineage>
        <taxon>Eukaryota</taxon>
        <taxon>Fungi</taxon>
        <taxon>Dikarya</taxon>
        <taxon>Ascomycota</taxon>
        <taxon>Pezizomycotina</taxon>
        <taxon>Eurotiomycetes</taxon>
        <taxon>Eurotiomycetidae</taxon>
        <taxon>Eurotiales</taxon>
        <taxon>Aspergillaceae</taxon>
        <taxon>Aspergillus</taxon>
        <taxon>Aspergillus subgen. Circumdati</taxon>
    </lineage>
</organism>
<dbReference type="GO" id="GO:0005975">
    <property type="term" value="P:carbohydrate metabolic process"/>
    <property type="evidence" value="ECO:0007669"/>
    <property type="project" value="InterPro"/>
</dbReference>
<accession>A0A5N6ZJM9</accession>
<name>A0A5N6ZJM9_9EURO</name>
<protein>
    <submittedName>
        <fullName evidence="13">Uncharacterized protein</fullName>
    </submittedName>
</protein>
<evidence type="ECO:0000256" key="10">
    <source>
        <dbReference type="SAM" id="MobiDB-lite"/>
    </source>
</evidence>
<dbReference type="Pfam" id="PF01522">
    <property type="entry name" value="Polysacc_deac_1"/>
    <property type="match status" value="1"/>
</dbReference>
<evidence type="ECO:0000256" key="5">
    <source>
        <dbReference type="ARBA" id="ARBA00022801"/>
    </source>
</evidence>
<keyword evidence="3" id="KW-0479">Metal-binding</keyword>
<dbReference type="Proteomes" id="UP000327118">
    <property type="component" value="Unassembled WGS sequence"/>
</dbReference>
<dbReference type="Gene3D" id="3.30.60.10">
    <property type="entry name" value="Endochitinase-like"/>
    <property type="match status" value="1"/>
</dbReference>
<evidence type="ECO:0000313" key="13">
    <source>
        <dbReference type="EMBL" id="KAE8357009.1"/>
    </source>
</evidence>
<feature type="domain" description="NodB homology" evidence="12">
    <location>
        <begin position="275"/>
        <end position="472"/>
    </location>
</feature>
<dbReference type="PROSITE" id="PS51677">
    <property type="entry name" value="NODB"/>
    <property type="match status" value="1"/>
</dbReference>
<sequence length="600" mass="65197">MADRQSVQQNLNSLLSKLDDPDPDMRYMSLNDLLGILNSSTSSFLAHDQYSSARLADGLLDALDDQHGDVQNQALKCLGPLVNRLPADSLSTILEKLSNLTASQTIDTSVPNTALRVIVTALPRPQTGQSPTPDVSTAYSAVSKVLIPRLTGPTPSRSGRRGSFIRSMLEKNASKGFSSDAIDVLIQVVTCFGPLLKEAELTALQKSVMSIIDNDTAGYCGNTKSHCRSPDCQIDFGHCDAHMTPGGPPTDGIPRPKVGKVPYGPQVVRSCIAPGKVALTFDDGPNKYTQDLLNLLDKYHAKVTFFITGNNNAKGSIDTPGMPWAPLIERMHRSGHQIASHTWSHQDLSKITPEQRQIQLVWNEVALRNILGGFPTYMRPPYSSCTGESGCLNDMGTLGYHVILYDIDTEDYSHDSPKAIQGSKDIFDKNLARGKPSKKSWLVIAHDVHEQTVYNLTEHMLQKLTDEGYHIVTVGECLDDPKENWYRVDQSSNKDILRNPTSPVPSNSTISFDGRCGTTVTCLGSKFGSCCGKNNMCGDSRKYCGSGCQPNAGRCRKTRHKSNVPHGPGKRPGKSEAGYVVRPSLSVTGSILLVAATLLG</sequence>
<comment type="caution">
    <text evidence="9">Lacks conserved residue(s) required for the propagation of feature annotation.</text>
</comment>
<evidence type="ECO:0000256" key="7">
    <source>
        <dbReference type="ARBA" id="ARBA00023277"/>
    </source>
</evidence>
<comment type="cofactor">
    <cofactor evidence="1">
        <name>Co(2+)</name>
        <dbReference type="ChEBI" id="CHEBI:48828"/>
    </cofactor>
</comment>
<dbReference type="InterPro" id="IPR016024">
    <property type="entry name" value="ARM-type_fold"/>
</dbReference>
<feature type="region of interest" description="Disordered" evidence="10">
    <location>
        <begin position="555"/>
        <end position="577"/>
    </location>
</feature>
<dbReference type="InterPro" id="IPR036861">
    <property type="entry name" value="Endochitinase-like_sf"/>
</dbReference>
<keyword evidence="4" id="KW-0732">Signal</keyword>
<evidence type="ECO:0000256" key="2">
    <source>
        <dbReference type="ARBA" id="ARBA00022669"/>
    </source>
</evidence>